<keyword evidence="2" id="KW-1185">Reference proteome</keyword>
<sequence length="110" mass="12375">MVKSSVVFSCFHGTQDSALQPCSSPQLYDHGVVDSWAGSTVTVMGWSGNIAVVFEYADDASQKLLLFLLMLVKKLPPRRLICTLRLLKIYSSPFSKTKLEYCYCFKIQNI</sequence>
<organism evidence="1 2">
    <name type="scientific">Patagioenas fasciata monilis</name>
    <dbReference type="NCBI Taxonomy" id="372326"/>
    <lineage>
        <taxon>Eukaryota</taxon>
        <taxon>Metazoa</taxon>
        <taxon>Chordata</taxon>
        <taxon>Craniata</taxon>
        <taxon>Vertebrata</taxon>
        <taxon>Euteleostomi</taxon>
        <taxon>Archelosauria</taxon>
        <taxon>Archosauria</taxon>
        <taxon>Dinosauria</taxon>
        <taxon>Saurischia</taxon>
        <taxon>Theropoda</taxon>
        <taxon>Coelurosauria</taxon>
        <taxon>Aves</taxon>
        <taxon>Neognathae</taxon>
        <taxon>Neoaves</taxon>
        <taxon>Columbimorphae</taxon>
        <taxon>Columbiformes</taxon>
        <taxon>Columbidae</taxon>
        <taxon>Patagioenas</taxon>
    </lineage>
</organism>
<evidence type="ECO:0000313" key="2">
    <source>
        <dbReference type="Proteomes" id="UP000190648"/>
    </source>
</evidence>
<proteinExistence type="predicted"/>
<gene>
    <name evidence="1" type="ORF">AV530_005304</name>
</gene>
<evidence type="ECO:0000313" key="1">
    <source>
        <dbReference type="EMBL" id="OPJ72797.1"/>
    </source>
</evidence>
<name>A0A1V4JM05_PATFA</name>
<protein>
    <submittedName>
        <fullName evidence="1">Uncharacterized protein</fullName>
    </submittedName>
</protein>
<dbReference type="Proteomes" id="UP000190648">
    <property type="component" value="Unassembled WGS sequence"/>
</dbReference>
<accession>A0A1V4JM05</accession>
<comment type="caution">
    <text evidence="1">The sequence shown here is derived from an EMBL/GenBank/DDBJ whole genome shotgun (WGS) entry which is preliminary data.</text>
</comment>
<dbReference type="AlphaFoldDB" id="A0A1V4JM05"/>
<dbReference type="EMBL" id="LSYS01006902">
    <property type="protein sequence ID" value="OPJ72797.1"/>
    <property type="molecule type" value="Genomic_DNA"/>
</dbReference>
<reference evidence="1 2" key="1">
    <citation type="submission" date="2016-02" db="EMBL/GenBank/DDBJ databases">
        <title>Band-tailed pigeon sequencing and assembly.</title>
        <authorList>
            <person name="Soares A.E."/>
            <person name="Novak B.J."/>
            <person name="Rice E.S."/>
            <person name="O'Connell B."/>
            <person name="Chang D."/>
            <person name="Weber S."/>
            <person name="Shapiro B."/>
        </authorList>
    </citation>
    <scope>NUCLEOTIDE SEQUENCE [LARGE SCALE GENOMIC DNA]</scope>
    <source>
        <strain evidence="1">BTP2013</strain>
        <tissue evidence="1">Blood</tissue>
    </source>
</reference>